<reference evidence="2 3" key="1">
    <citation type="submission" date="2019-11" db="EMBL/GenBank/DDBJ databases">
        <title>Whole genome sequence of Oryza granulata.</title>
        <authorList>
            <person name="Li W."/>
        </authorList>
    </citation>
    <scope>NUCLEOTIDE SEQUENCE [LARGE SCALE GENOMIC DNA]</scope>
    <source>
        <strain evidence="3">cv. Menghai</strain>
        <tissue evidence="2">Leaf</tissue>
    </source>
</reference>
<evidence type="ECO:0000313" key="3">
    <source>
        <dbReference type="Proteomes" id="UP000479710"/>
    </source>
</evidence>
<name>A0A6G1E5P6_9ORYZ</name>
<evidence type="ECO:0000256" key="1">
    <source>
        <dbReference type="SAM" id="MobiDB-lite"/>
    </source>
</evidence>
<keyword evidence="3" id="KW-1185">Reference proteome</keyword>
<gene>
    <name evidence="2" type="ORF">E2562_029031</name>
</gene>
<sequence length="133" mass="14354">MCRRLDSKPPREKETRGDASRATGPRAVPCRAAGGPLLRPCWQRHGFTQARTWRPRLGSLAPNGSLLCFVFWLVSPPAFCVSIRLGDGGHMTPDDHAGIRSIDALYLCLAGSSGVPARRQSLDQGTPAASVLF</sequence>
<accession>A0A6G1E5P6</accession>
<proteinExistence type="predicted"/>
<evidence type="ECO:0000313" key="2">
    <source>
        <dbReference type="EMBL" id="KAF0919263.1"/>
    </source>
</evidence>
<feature type="compositionally biased region" description="Basic and acidic residues" evidence="1">
    <location>
        <begin position="1"/>
        <end position="19"/>
    </location>
</feature>
<comment type="caution">
    <text evidence="2">The sequence shown here is derived from an EMBL/GenBank/DDBJ whole genome shotgun (WGS) entry which is preliminary data.</text>
</comment>
<dbReference type="Proteomes" id="UP000479710">
    <property type="component" value="Unassembled WGS sequence"/>
</dbReference>
<dbReference type="EMBL" id="SPHZ02000005">
    <property type="protein sequence ID" value="KAF0919263.1"/>
    <property type="molecule type" value="Genomic_DNA"/>
</dbReference>
<protein>
    <submittedName>
        <fullName evidence="2">Uncharacterized protein</fullName>
    </submittedName>
</protein>
<dbReference type="AlphaFoldDB" id="A0A6G1E5P6"/>
<organism evidence="2 3">
    <name type="scientific">Oryza meyeriana var. granulata</name>
    <dbReference type="NCBI Taxonomy" id="110450"/>
    <lineage>
        <taxon>Eukaryota</taxon>
        <taxon>Viridiplantae</taxon>
        <taxon>Streptophyta</taxon>
        <taxon>Embryophyta</taxon>
        <taxon>Tracheophyta</taxon>
        <taxon>Spermatophyta</taxon>
        <taxon>Magnoliopsida</taxon>
        <taxon>Liliopsida</taxon>
        <taxon>Poales</taxon>
        <taxon>Poaceae</taxon>
        <taxon>BOP clade</taxon>
        <taxon>Oryzoideae</taxon>
        <taxon>Oryzeae</taxon>
        <taxon>Oryzinae</taxon>
        <taxon>Oryza</taxon>
        <taxon>Oryza meyeriana</taxon>
    </lineage>
</organism>
<feature type="region of interest" description="Disordered" evidence="1">
    <location>
        <begin position="1"/>
        <end position="34"/>
    </location>
</feature>